<evidence type="ECO:0000256" key="3">
    <source>
        <dbReference type="ARBA" id="ARBA00022692"/>
    </source>
</evidence>
<evidence type="ECO:0000256" key="4">
    <source>
        <dbReference type="ARBA" id="ARBA00022989"/>
    </source>
</evidence>
<comment type="caution">
    <text evidence="7">The sequence shown here is derived from an EMBL/GenBank/DDBJ whole genome shotgun (WGS) entry which is preliminary data.</text>
</comment>
<name>A0ABT7PM38_9BACT</name>
<dbReference type="InterPro" id="IPR000612">
    <property type="entry name" value="PMP3"/>
</dbReference>
<sequence>MSTTTTHSTNTLLMVILAVLLPPLAVFMDRGLGTQFVLNIVLTLVGFWIIGIIHALAVVL</sequence>
<keyword evidence="3 6" id="KW-0812">Transmembrane</keyword>
<keyword evidence="5 6" id="KW-0472">Membrane</keyword>
<evidence type="ECO:0000256" key="1">
    <source>
        <dbReference type="ARBA" id="ARBA00004370"/>
    </source>
</evidence>
<comment type="similarity">
    <text evidence="2">Belongs to the UPF0057 (PMP3) family.</text>
</comment>
<gene>
    <name evidence="7" type="ORF">QTN89_17375</name>
</gene>
<dbReference type="EMBL" id="JASZZN010000012">
    <property type="protein sequence ID" value="MDM4017221.1"/>
    <property type="molecule type" value="Genomic_DNA"/>
</dbReference>
<accession>A0ABT7PM38</accession>
<organism evidence="7 8">
    <name type="scientific">Roseiconus lacunae</name>
    <dbReference type="NCBI Taxonomy" id="2605694"/>
    <lineage>
        <taxon>Bacteria</taxon>
        <taxon>Pseudomonadati</taxon>
        <taxon>Planctomycetota</taxon>
        <taxon>Planctomycetia</taxon>
        <taxon>Pirellulales</taxon>
        <taxon>Pirellulaceae</taxon>
        <taxon>Roseiconus</taxon>
    </lineage>
</organism>
<evidence type="ECO:0000313" key="8">
    <source>
        <dbReference type="Proteomes" id="UP001239462"/>
    </source>
</evidence>
<dbReference type="PANTHER" id="PTHR21659">
    <property type="entry name" value="HYDROPHOBIC PROTEIN RCI2 LOW TEMPERATURE AND SALT RESPONSIVE PROTEIN LTI6 -RELATED"/>
    <property type="match status" value="1"/>
</dbReference>
<reference evidence="7 8" key="1">
    <citation type="submission" date="2023-06" db="EMBL/GenBank/DDBJ databases">
        <title>Roseiconus lacunae JC819 isolated from Gulf of Mannar region, Tamil Nadu.</title>
        <authorList>
            <person name="Pk S."/>
            <person name="Ch S."/>
            <person name="Ch V.R."/>
        </authorList>
    </citation>
    <scope>NUCLEOTIDE SEQUENCE [LARGE SCALE GENOMIC DNA]</scope>
    <source>
        <strain evidence="7 8">JC819</strain>
    </source>
</reference>
<dbReference type="PANTHER" id="PTHR21659:SF42">
    <property type="entry name" value="UPF0057 MEMBRANE PROTEIN ZK632.10-RELATED"/>
    <property type="match status" value="1"/>
</dbReference>
<keyword evidence="8" id="KW-1185">Reference proteome</keyword>
<dbReference type="PROSITE" id="PS01309">
    <property type="entry name" value="UPF0057"/>
    <property type="match status" value="1"/>
</dbReference>
<evidence type="ECO:0000256" key="6">
    <source>
        <dbReference type="SAM" id="Phobius"/>
    </source>
</evidence>
<keyword evidence="4 6" id="KW-1133">Transmembrane helix</keyword>
<evidence type="ECO:0000313" key="7">
    <source>
        <dbReference type="EMBL" id="MDM4017221.1"/>
    </source>
</evidence>
<dbReference type="Proteomes" id="UP001239462">
    <property type="component" value="Unassembled WGS sequence"/>
</dbReference>
<feature type="transmembrane region" description="Helical" evidence="6">
    <location>
        <begin position="12"/>
        <end position="29"/>
    </location>
</feature>
<comment type="subcellular location">
    <subcellularLocation>
        <location evidence="1">Membrane</location>
    </subcellularLocation>
</comment>
<protein>
    <submittedName>
        <fullName evidence="7">YqaE/Pmp3 family membrane protein</fullName>
    </submittedName>
</protein>
<evidence type="ECO:0000256" key="5">
    <source>
        <dbReference type="ARBA" id="ARBA00023136"/>
    </source>
</evidence>
<dbReference type="Pfam" id="PF01679">
    <property type="entry name" value="Pmp3"/>
    <property type="match status" value="1"/>
</dbReference>
<dbReference type="RefSeq" id="WP_149499805.1">
    <property type="nucleotide sequence ID" value="NZ_CP141221.1"/>
</dbReference>
<evidence type="ECO:0000256" key="2">
    <source>
        <dbReference type="ARBA" id="ARBA00009530"/>
    </source>
</evidence>
<proteinExistence type="inferred from homology"/>
<feature type="transmembrane region" description="Helical" evidence="6">
    <location>
        <begin position="36"/>
        <end position="59"/>
    </location>
</feature>